<keyword evidence="3" id="KW-1185">Reference proteome</keyword>
<protein>
    <submittedName>
        <fullName evidence="2">VOC family protein</fullName>
    </submittedName>
</protein>
<evidence type="ECO:0000313" key="3">
    <source>
        <dbReference type="Proteomes" id="UP001615550"/>
    </source>
</evidence>
<evidence type="ECO:0000313" key="2">
    <source>
        <dbReference type="EMBL" id="MFJ1269723.1"/>
    </source>
</evidence>
<feature type="domain" description="VOC" evidence="1">
    <location>
        <begin position="8"/>
        <end position="136"/>
    </location>
</feature>
<dbReference type="Gene3D" id="3.30.720.120">
    <property type="match status" value="1"/>
</dbReference>
<dbReference type="PANTHER" id="PTHR34109">
    <property type="entry name" value="BNAUNNG04460D PROTEIN-RELATED"/>
    <property type="match status" value="1"/>
</dbReference>
<dbReference type="PROSITE" id="PS51819">
    <property type="entry name" value="VOC"/>
    <property type="match status" value="1"/>
</dbReference>
<dbReference type="Pfam" id="PF00903">
    <property type="entry name" value="Glyoxalase"/>
    <property type="match status" value="1"/>
</dbReference>
<dbReference type="Gene3D" id="3.30.720.110">
    <property type="match status" value="1"/>
</dbReference>
<dbReference type="PANTHER" id="PTHR34109:SF1">
    <property type="entry name" value="VOC DOMAIN-CONTAINING PROTEIN"/>
    <property type="match status" value="1"/>
</dbReference>
<comment type="caution">
    <text evidence="2">The sequence shown here is derived from an EMBL/GenBank/DDBJ whole genome shotgun (WGS) entry which is preliminary data.</text>
</comment>
<proteinExistence type="predicted"/>
<dbReference type="InterPro" id="IPR004360">
    <property type="entry name" value="Glyas_Fos-R_dOase_dom"/>
</dbReference>
<evidence type="ECO:0000259" key="1">
    <source>
        <dbReference type="PROSITE" id="PS51819"/>
    </source>
</evidence>
<dbReference type="Proteomes" id="UP001615550">
    <property type="component" value="Unassembled WGS sequence"/>
</dbReference>
<name>A0ABW8DAJ3_9GAMM</name>
<dbReference type="EMBL" id="JBGORX010000008">
    <property type="protein sequence ID" value="MFJ1269723.1"/>
    <property type="molecule type" value="Genomic_DNA"/>
</dbReference>
<dbReference type="CDD" id="cd07246">
    <property type="entry name" value="VOC_like"/>
    <property type="match status" value="1"/>
</dbReference>
<dbReference type="InterPro" id="IPR029068">
    <property type="entry name" value="Glyas_Bleomycin-R_OHBP_Dase"/>
</dbReference>
<dbReference type="SUPFAM" id="SSF54593">
    <property type="entry name" value="Glyoxalase/Bleomycin resistance protein/Dihydroxybiphenyl dioxygenase"/>
    <property type="match status" value="1"/>
</dbReference>
<organism evidence="2 3">
    <name type="scientific">Legionella lytica</name>
    <dbReference type="NCBI Taxonomy" id="96232"/>
    <lineage>
        <taxon>Bacteria</taxon>
        <taxon>Pseudomonadati</taxon>
        <taxon>Pseudomonadota</taxon>
        <taxon>Gammaproteobacteria</taxon>
        <taxon>Legionellales</taxon>
        <taxon>Legionellaceae</taxon>
        <taxon>Legionella</taxon>
    </lineage>
</organism>
<reference evidence="2 3" key="1">
    <citation type="submission" date="2024-08" db="EMBL/GenBank/DDBJ databases">
        <title>Draft Genome Sequence of Legionella lytica strain DSB2004, Isolated From a Fire Sprinkler System.</title>
        <authorList>
            <person name="Everhart A.D."/>
            <person name="Kidane D.T."/>
            <person name="Farone A.L."/>
            <person name="Farone M.B."/>
        </authorList>
    </citation>
    <scope>NUCLEOTIDE SEQUENCE [LARGE SCALE GENOMIC DNA]</scope>
    <source>
        <strain evidence="2 3">DSB2004</strain>
    </source>
</reference>
<dbReference type="InterPro" id="IPR037523">
    <property type="entry name" value="VOC_core"/>
</dbReference>
<sequence>MTQAIPNGFHTLTPSFMFKNSKAAIEFYQKAFNAQTISFMPSIDGDGTMHAQLKIGNSMIMMGDEMPSNEQCSKSAETLGQTPISMYVYVDDVDSAFKQAVDAGAQVTMPIADMFWGDRVGQVKDPFGYSWMIATHTVDLNNEQLKQRADEFFAAWQNKK</sequence>
<dbReference type="RefSeq" id="WP_400188536.1">
    <property type="nucleotide sequence ID" value="NZ_JBGORX010000008.1"/>
</dbReference>
<accession>A0ABW8DAJ3</accession>
<gene>
    <name evidence="2" type="ORF">ACD661_14255</name>
</gene>